<dbReference type="AlphaFoldDB" id="A0A955IBA1"/>
<protein>
    <submittedName>
        <fullName evidence="2">HEPN domain-containing protein</fullName>
    </submittedName>
</protein>
<dbReference type="PROSITE" id="PS50910">
    <property type="entry name" value="HEPN"/>
    <property type="match status" value="1"/>
</dbReference>
<reference evidence="2" key="1">
    <citation type="submission" date="2020-04" db="EMBL/GenBank/DDBJ databases">
        <authorList>
            <person name="Zhang T."/>
        </authorList>
    </citation>
    <scope>NUCLEOTIDE SEQUENCE</scope>
    <source>
        <strain evidence="2">HKST-UBA15</strain>
    </source>
</reference>
<evidence type="ECO:0000259" key="1">
    <source>
        <dbReference type="PROSITE" id="PS50910"/>
    </source>
</evidence>
<dbReference type="Proteomes" id="UP000745577">
    <property type="component" value="Unassembled WGS sequence"/>
</dbReference>
<comment type="caution">
    <text evidence="2">The sequence shown here is derived from an EMBL/GenBank/DDBJ whole genome shotgun (WGS) entry which is preliminary data.</text>
</comment>
<reference evidence="2" key="2">
    <citation type="journal article" date="2021" name="Microbiome">
        <title>Successional dynamics and alternative stable states in a saline activated sludge microbial community over 9 years.</title>
        <authorList>
            <person name="Wang Y."/>
            <person name="Ye J."/>
            <person name="Ju F."/>
            <person name="Liu L."/>
            <person name="Boyd J.A."/>
            <person name="Deng Y."/>
            <person name="Parks D.H."/>
            <person name="Jiang X."/>
            <person name="Yin X."/>
            <person name="Woodcroft B.J."/>
            <person name="Tyson G.W."/>
            <person name="Hugenholtz P."/>
            <person name="Polz M.F."/>
            <person name="Zhang T."/>
        </authorList>
    </citation>
    <scope>NUCLEOTIDE SEQUENCE</scope>
    <source>
        <strain evidence="2">HKST-UBA15</strain>
    </source>
</reference>
<dbReference type="InterPro" id="IPR043519">
    <property type="entry name" value="NT_sf"/>
</dbReference>
<evidence type="ECO:0000313" key="3">
    <source>
        <dbReference type="Proteomes" id="UP000745577"/>
    </source>
</evidence>
<accession>A0A955IBA1</accession>
<dbReference type="Gene3D" id="1.20.120.330">
    <property type="entry name" value="Nucleotidyltransferases domain 2"/>
    <property type="match status" value="1"/>
</dbReference>
<evidence type="ECO:0000313" key="2">
    <source>
        <dbReference type="EMBL" id="MCA9380093.1"/>
    </source>
</evidence>
<dbReference type="EMBL" id="JAGQLL010000028">
    <property type="protein sequence ID" value="MCA9380093.1"/>
    <property type="molecule type" value="Genomic_DNA"/>
</dbReference>
<proteinExistence type="predicted"/>
<gene>
    <name evidence="2" type="ORF">KC675_02835</name>
</gene>
<feature type="domain" description="HEPN" evidence="1">
    <location>
        <begin position="17"/>
        <end position="131"/>
    </location>
</feature>
<sequence>MNEQKHETKKARHIVWFRQGEYDLQASKLSLDEGFYEWSTFQAVQAVEKALKSVIVYAGANPPRIHKLQTLMGICNRICPEFKKTKFEFRFLESFTFISRYPFLLPGRTKTPHEIITRPEAERAYRQAQEFLKKISIILSHPMEPQEMLLTYDEMFTKEEIENRLNVIKEKLIAAFDPEKIILFGRFARDEQVSRLSTMDILVIAKTDSSFIERIFKARKSTKEGTPIIEPLVYTPEEFNLMVDDEGESFLETALKEGRVIYEKPKQ</sequence>
<dbReference type="SUPFAM" id="SSF81301">
    <property type="entry name" value="Nucleotidyltransferase"/>
    <property type="match status" value="1"/>
</dbReference>
<dbReference type="SMART" id="SM00748">
    <property type="entry name" value="HEPN"/>
    <property type="match status" value="1"/>
</dbReference>
<dbReference type="Gene3D" id="3.30.460.10">
    <property type="entry name" value="Beta Polymerase, domain 2"/>
    <property type="match status" value="1"/>
</dbReference>
<dbReference type="SUPFAM" id="SSF81593">
    <property type="entry name" value="Nucleotidyltransferase substrate binding subunit/domain"/>
    <property type="match status" value="1"/>
</dbReference>
<organism evidence="2 3">
    <name type="scientific">Candidatus Dojkabacteria bacterium</name>
    <dbReference type="NCBI Taxonomy" id="2099670"/>
    <lineage>
        <taxon>Bacteria</taxon>
        <taxon>Candidatus Dojkabacteria</taxon>
    </lineage>
</organism>
<name>A0A955IBA1_9BACT</name>
<dbReference type="InterPro" id="IPR007842">
    <property type="entry name" value="HEPN_dom"/>
</dbReference>
<dbReference type="Pfam" id="PF05168">
    <property type="entry name" value="HEPN"/>
    <property type="match status" value="1"/>
</dbReference>